<dbReference type="AlphaFoldDB" id="A0AAV1IE57"/>
<sequence length="84" mass="8993">MSRAHEGVSGAVFGAIRGPIASVKLLLDVIVVRGSILWRRAVRCLFIRTSDERPASLTRFADDNTPSPTHYCASAAKPGDSALL</sequence>
<keyword evidence="2" id="KW-1185">Reference proteome</keyword>
<reference evidence="1 2" key="1">
    <citation type="submission" date="2023-10" db="EMBL/GenBank/DDBJ databases">
        <authorList>
            <person name="Maclean D."/>
            <person name="Macfadyen A."/>
        </authorList>
    </citation>
    <scope>NUCLEOTIDE SEQUENCE [LARGE SCALE GENOMIC DNA]</scope>
</reference>
<evidence type="ECO:0000313" key="1">
    <source>
        <dbReference type="EMBL" id="CAK0785598.1"/>
    </source>
</evidence>
<gene>
    <name evidence="1" type="ORF">CVIRNUC_008808</name>
</gene>
<accession>A0AAV1IE57</accession>
<comment type="caution">
    <text evidence="1">The sequence shown here is derived from an EMBL/GenBank/DDBJ whole genome shotgun (WGS) entry which is preliminary data.</text>
</comment>
<proteinExistence type="predicted"/>
<dbReference type="Proteomes" id="UP001314263">
    <property type="component" value="Unassembled WGS sequence"/>
</dbReference>
<dbReference type="EMBL" id="CAUYUE010000012">
    <property type="protein sequence ID" value="CAK0785598.1"/>
    <property type="molecule type" value="Genomic_DNA"/>
</dbReference>
<protein>
    <submittedName>
        <fullName evidence="1">Uncharacterized protein</fullName>
    </submittedName>
</protein>
<name>A0AAV1IE57_9CHLO</name>
<organism evidence="1 2">
    <name type="scientific">Coccomyxa viridis</name>
    <dbReference type="NCBI Taxonomy" id="1274662"/>
    <lineage>
        <taxon>Eukaryota</taxon>
        <taxon>Viridiplantae</taxon>
        <taxon>Chlorophyta</taxon>
        <taxon>core chlorophytes</taxon>
        <taxon>Trebouxiophyceae</taxon>
        <taxon>Trebouxiophyceae incertae sedis</taxon>
        <taxon>Coccomyxaceae</taxon>
        <taxon>Coccomyxa</taxon>
    </lineage>
</organism>
<evidence type="ECO:0000313" key="2">
    <source>
        <dbReference type="Proteomes" id="UP001314263"/>
    </source>
</evidence>